<dbReference type="SUPFAM" id="SSF109604">
    <property type="entry name" value="HD-domain/PDEase-like"/>
    <property type="match status" value="1"/>
</dbReference>
<feature type="domain" description="Ppx/GppA phosphatase C-terminal" evidence="3">
    <location>
        <begin position="305"/>
        <end position="476"/>
    </location>
</feature>
<dbReference type="InterPro" id="IPR043129">
    <property type="entry name" value="ATPase_NBD"/>
</dbReference>
<evidence type="ECO:0000259" key="3">
    <source>
        <dbReference type="Pfam" id="PF21447"/>
    </source>
</evidence>
<dbReference type="AlphaFoldDB" id="A0A317CN85"/>
<dbReference type="SUPFAM" id="SSF53067">
    <property type="entry name" value="Actin-like ATPase domain"/>
    <property type="match status" value="2"/>
</dbReference>
<dbReference type="Pfam" id="PF02541">
    <property type="entry name" value="Ppx-GppA"/>
    <property type="match status" value="1"/>
</dbReference>
<dbReference type="InterPro" id="IPR030673">
    <property type="entry name" value="PyroPPase_GppA_Ppx"/>
</dbReference>
<sequence>MLAAVDLGSNSFHLIVSRADANGNLTLIDKEKEMVRLRGGLDKKGNLDPEYEERALACLSRFGDRLRHFNSKNVRIAGTNTLRRMRHSDDFIRKGSKLLGHPIEIISGREEARLVYLGVSHSLSNDQGKQLVIDIGGGSTEFIIGHDFAPKELESLDVGAASSTQRFFAKGDLSAKAWKKANITIRLEILPIQEAYKKGKWSRAIGSSGTIKTTLNIILALGLEPFCITLDALYEVRKRLIECGHVDNISLPGLSEDRRPVYAGGLAVLIAGFEALEIDEMMVSDGALREGLLFDMLGRIRRVDVRDRSIEELSSRFQVDVAHAERVQRTAMILFDQVADAWALPKKERALLSWAAGLHEVGLIITHSKHHYQGAYILKYAFMPGFSRREQIWIATLVKTHRRKLNHSQFEDIPEPDRETVTRLSILMRLSILLHRRRDLNELNPKLKVAGHNIELSNEKGLADRELLEADLKREKAWLERIDYHLTYQ</sequence>
<dbReference type="InterPro" id="IPR003695">
    <property type="entry name" value="Ppx_GppA_N"/>
</dbReference>
<feature type="domain" description="Ppx/GppA phosphatase N-terminal" evidence="2">
    <location>
        <begin position="16"/>
        <end position="298"/>
    </location>
</feature>
<dbReference type="InterPro" id="IPR048950">
    <property type="entry name" value="Ppx_GppA_C"/>
</dbReference>
<dbReference type="Gene3D" id="1.10.3210.10">
    <property type="entry name" value="Hypothetical protein af1432"/>
    <property type="match status" value="1"/>
</dbReference>
<dbReference type="InterPro" id="IPR050273">
    <property type="entry name" value="GppA/Ppx_hydrolase"/>
</dbReference>
<reference evidence="4 5" key="1">
    <citation type="submission" date="2018-05" db="EMBL/GenBank/DDBJ databases">
        <title>Leucothrix arctica sp. nov., isolated from Arctic seawater.</title>
        <authorList>
            <person name="Choi A."/>
            <person name="Baek K."/>
        </authorList>
    </citation>
    <scope>NUCLEOTIDE SEQUENCE [LARGE SCALE GENOMIC DNA]</scope>
    <source>
        <strain evidence="4 5">JCM 18388</strain>
    </source>
</reference>
<dbReference type="PANTHER" id="PTHR30005:SF14">
    <property type="entry name" value="EXOPOLYPHOSPHATASE"/>
    <property type="match status" value="1"/>
</dbReference>
<name>A0A317CN85_9GAMM</name>
<evidence type="ECO:0000259" key="2">
    <source>
        <dbReference type="Pfam" id="PF02541"/>
    </source>
</evidence>
<organism evidence="4 5">
    <name type="scientific">Leucothrix pacifica</name>
    <dbReference type="NCBI Taxonomy" id="1247513"/>
    <lineage>
        <taxon>Bacteria</taxon>
        <taxon>Pseudomonadati</taxon>
        <taxon>Pseudomonadota</taxon>
        <taxon>Gammaproteobacteria</taxon>
        <taxon>Thiotrichales</taxon>
        <taxon>Thiotrichaceae</taxon>
        <taxon>Leucothrix</taxon>
    </lineage>
</organism>
<protein>
    <submittedName>
        <fullName evidence="4">Exopolyphosphatase</fullName>
    </submittedName>
</protein>
<gene>
    <name evidence="4" type="ORF">DKW60_03825</name>
</gene>
<dbReference type="GO" id="GO:0004309">
    <property type="term" value="F:exopolyphosphatase activity"/>
    <property type="evidence" value="ECO:0007669"/>
    <property type="project" value="TreeGrafter"/>
</dbReference>
<keyword evidence="1" id="KW-0378">Hydrolase</keyword>
<dbReference type="Pfam" id="PF21447">
    <property type="entry name" value="Ppx-GppA_III"/>
    <property type="match status" value="1"/>
</dbReference>
<dbReference type="FunFam" id="3.30.420.150:FF:000001">
    <property type="entry name" value="Guanosine-5'-triphosphate,3'-diphosphate pyrophosphatase"/>
    <property type="match status" value="1"/>
</dbReference>
<dbReference type="PIRSF" id="PIRSF001267">
    <property type="entry name" value="Pyrophosphatase_GppA_Ppx"/>
    <property type="match status" value="1"/>
</dbReference>
<dbReference type="GO" id="GO:0006798">
    <property type="term" value="P:polyphosphate catabolic process"/>
    <property type="evidence" value="ECO:0007669"/>
    <property type="project" value="TreeGrafter"/>
</dbReference>
<dbReference type="CDD" id="cd24053">
    <property type="entry name" value="ASKHA_NBD_EcPPX-GppA-like"/>
    <property type="match status" value="1"/>
</dbReference>
<dbReference type="PANTHER" id="PTHR30005">
    <property type="entry name" value="EXOPOLYPHOSPHATASE"/>
    <property type="match status" value="1"/>
</dbReference>
<dbReference type="Gene3D" id="3.30.420.150">
    <property type="entry name" value="Exopolyphosphatase. Domain 2"/>
    <property type="match status" value="1"/>
</dbReference>
<dbReference type="EMBL" id="QGKM01000006">
    <property type="protein sequence ID" value="PWR00009.1"/>
    <property type="molecule type" value="Genomic_DNA"/>
</dbReference>
<accession>A0A317CN85</accession>
<dbReference type="Proteomes" id="UP000245539">
    <property type="component" value="Unassembled WGS sequence"/>
</dbReference>
<comment type="caution">
    <text evidence="4">The sequence shown here is derived from an EMBL/GenBank/DDBJ whole genome shotgun (WGS) entry which is preliminary data.</text>
</comment>
<dbReference type="FunFam" id="3.30.420.40:FF:000023">
    <property type="entry name" value="Guanosine-5'-triphosphate,3'-diphosphate pyrophosphatase"/>
    <property type="match status" value="1"/>
</dbReference>
<dbReference type="OrthoDB" id="9793035at2"/>
<keyword evidence="5" id="KW-1185">Reference proteome</keyword>
<evidence type="ECO:0000313" key="4">
    <source>
        <dbReference type="EMBL" id="PWR00009.1"/>
    </source>
</evidence>
<evidence type="ECO:0000313" key="5">
    <source>
        <dbReference type="Proteomes" id="UP000245539"/>
    </source>
</evidence>
<proteinExistence type="predicted"/>
<evidence type="ECO:0000256" key="1">
    <source>
        <dbReference type="ARBA" id="ARBA00022801"/>
    </source>
</evidence>
<dbReference type="Gene3D" id="3.30.420.40">
    <property type="match status" value="1"/>
</dbReference>